<evidence type="ECO:0000256" key="3">
    <source>
        <dbReference type="ARBA" id="ARBA00010882"/>
    </source>
</evidence>
<protein>
    <recommendedName>
        <fullName evidence="5 8">Muconolactone Delta-isomerase</fullName>
        <shortName evidence="8">MIase</shortName>
        <ecNumber evidence="5 8">5.3.3.4</ecNumber>
    </recommendedName>
</protein>
<dbReference type="GO" id="GO:0016159">
    <property type="term" value="F:muconolactone delta-isomerase activity"/>
    <property type="evidence" value="ECO:0007669"/>
    <property type="project" value="UniProtKB-EC"/>
</dbReference>
<dbReference type="InterPro" id="IPR026029">
    <property type="entry name" value="MLI_dom"/>
</dbReference>
<evidence type="ECO:0000256" key="7">
    <source>
        <dbReference type="ARBA" id="ARBA00023235"/>
    </source>
</evidence>
<evidence type="ECO:0000259" key="9">
    <source>
        <dbReference type="Pfam" id="PF02426"/>
    </source>
</evidence>
<dbReference type="InterPro" id="IPR003464">
    <property type="entry name" value="Muconolactone_d_Isoase"/>
</dbReference>
<keyword evidence="11" id="KW-1185">Reference proteome</keyword>
<dbReference type="RefSeq" id="WP_223995018.1">
    <property type="nucleotide sequence ID" value="NZ_CAJZAG010000015.1"/>
</dbReference>
<evidence type="ECO:0000256" key="5">
    <source>
        <dbReference type="ARBA" id="ARBA00012070"/>
    </source>
</evidence>
<dbReference type="PIRSF" id="PIRSF001486">
    <property type="entry name" value="CatC"/>
    <property type="match status" value="1"/>
</dbReference>
<proteinExistence type="inferred from homology"/>
<dbReference type="Gene3D" id="3.30.70.1060">
    <property type="entry name" value="Dimeric alpha+beta barrel"/>
    <property type="match status" value="1"/>
</dbReference>
<comment type="subunit">
    <text evidence="4">Homodecamer.</text>
</comment>
<evidence type="ECO:0000256" key="4">
    <source>
        <dbReference type="ARBA" id="ARBA00011365"/>
    </source>
</evidence>
<sequence length="98" mass="10974">MLFQAKITVRVPPGTDMEKIKALSAEEIELAKGLQRTGKWLHIWRIAGKWANISVFDVDSVDELHNILTSLPLYPYMEVEVTALCRHPASIEGETAAL</sequence>
<organism evidence="10 11">
    <name type="scientific">Cupriavidus pampae</name>
    <dbReference type="NCBI Taxonomy" id="659251"/>
    <lineage>
        <taxon>Bacteria</taxon>
        <taxon>Pseudomonadati</taxon>
        <taxon>Pseudomonadota</taxon>
        <taxon>Betaproteobacteria</taxon>
        <taxon>Burkholderiales</taxon>
        <taxon>Burkholderiaceae</taxon>
        <taxon>Cupriavidus</taxon>
    </lineage>
</organism>
<keyword evidence="6 8" id="KW-0058">Aromatic hydrocarbons catabolism</keyword>
<dbReference type="SUPFAM" id="SSF54909">
    <property type="entry name" value="Dimeric alpha+beta barrel"/>
    <property type="match status" value="1"/>
</dbReference>
<accession>A0ABN7ZI60</accession>
<name>A0ABN7ZI60_9BURK</name>
<gene>
    <name evidence="10" type="primary">catC_2</name>
    <name evidence="10" type="ORF">LMG32289_06043</name>
</gene>
<keyword evidence="7 8" id="KW-0413">Isomerase</keyword>
<evidence type="ECO:0000256" key="2">
    <source>
        <dbReference type="ARBA" id="ARBA00005193"/>
    </source>
</evidence>
<evidence type="ECO:0000313" key="11">
    <source>
        <dbReference type="Proteomes" id="UP000706525"/>
    </source>
</evidence>
<evidence type="ECO:0000256" key="8">
    <source>
        <dbReference type="PIRNR" id="PIRNR001486"/>
    </source>
</evidence>
<evidence type="ECO:0000313" key="10">
    <source>
        <dbReference type="EMBL" id="CAG9185672.1"/>
    </source>
</evidence>
<dbReference type="Pfam" id="PF02426">
    <property type="entry name" value="MIase"/>
    <property type="match status" value="1"/>
</dbReference>
<dbReference type="InterPro" id="IPR011008">
    <property type="entry name" value="Dimeric_a/b-barrel"/>
</dbReference>
<feature type="domain" description="Muconolactone isomerase" evidence="9">
    <location>
        <begin position="1"/>
        <end position="89"/>
    </location>
</feature>
<reference evidence="10 11" key="1">
    <citation type="submission" date="2021-08" db="EMBL/GenBank/DDBJ databases">
        <authorList>
            <person name="Peeters C."/>
        </authorList>
    </citation>
    <scope>NUCLEOTIDE SEQUENCE [LARGE SCALE GENOMIC DNA]</scope>
    <source>
        <strain evidence="10 11">LMG 32289</strain>
    </source>
</reference>
<comment type="caution">
    <text evidence="10">The sequence shown here is derived from an EMBL/GenBank/DDBJ whole genome shotgun (WGS) entry which is preliminary data.</text>
</comment>
<dbReference type="EMBL" id="CAJZAG010000015">
    <property type="protein sequence ID" value="CAG9185672.1"/>
    <property type="molecule type" value="Genomic_DNA"/>
</dbReference>
<dbReference type="Proteomes" id="UP000706525">
    <property type="component" value="Unassembled WGS sequence"/>
</dbReference>
<comment type="catalytic activity">
    <reaction evidence="1 8">
        <text>(S)-muconolactone = (4,5-dihydro-5-oxofuran-2-yl)-acetate</text>
        <dbReference type="Rhea" id="RHEA:12348"/>
        <dbReference type="ChEBI" id="CHEBI:58425"/>
        <dbReference type="ChEBI" id="CHEBI:58736"/>
        <dbReference type="EC" id="5.3.3.4"/>
    </reaction>
</comment>
<comment type="similarity">
    <text evidence="3 8">Belongs to the muconolactone Delta-isomerase family.</text>
</comment>
<dbReference type="EC" id="5.3.3.4" evidence="5 8"/>
<evidence type="ECO:0000256" key="6">
    <source>
        <dbReference type="ARBA" id="ARBA00022797"/>
    </source>
</evidence>
<comment type="pathway">
    <text evidence="2 8">Aromatic compound metabolism; beta-ketoadipate pathway; 5-oxo-4,5-dihydro-2-furylacetate from catechol: step 3/3.</text>
</comment>
<evidence type="ECO:0000256" key="1">
    <source>
        <dbReference type="ARBA" id="ARBA00001739"/>
    </source>
</evidence>